<dbReference type="AlphaFoldDB" id="W2MIQ6"/>
<protein>
    <submittedName>
        <fullName evidence="1">Uncharacterized protein</fullName>
    </submittedName>
</protein>
<dbReference type="Proteomes" id="UP000054532">
    <property type="component" value="Unassembled WGS sequence"/>
</dbReference>
<gene>
    <name evidence="1" type="ORF">L914_17555</name>
</gene>
<organism evidence="1">
    <name type="scientific">Phytophthora nicotianae</name>
    <name type="common">Potato buckeye rot agent</name>
    <name type="synonym">Phytophthora parasitica</name>
    <dbReference type="NCBI Taxonomy" id="4792"/>
    <lineage>
        <taxon>Eukaryota</taxon>
        <taxon>Sar</taxon>
        <taxon>Stramenopiles</taxon>
        <taxon>Oomycota</taxon>
        <taxon>Peronosporomycetes</taxon>
        <taxon>Peronosporales</taxon>
        <taxon>Peronosporaceae</taxon>
        <taxon>Phytophthora</taxon>
    </lineage>
</organism>
<reference evidence="1" key="1">
    <citation type="submission" date="2013-11" db="EMBL/GenBank/DDBJ databases">
        <title>The Genome Sequence of Phytophthora parasitica IAC_01/95.</title>
        <authorList>
            <consortium name="The Broad Institute Genomics Platform"/>
            <person name="Russ C."/>
            <person name="Tyler B."/>
            <person name="Panabieres F."/>
            <person name="Shan W."/>
            <person name="Tripathy S."/>
            <person name="Grunwald N."/>
            <person name="Machado M."/>
            <person name="Johnson C.S."/>
            <person name="Arredondo F."/>
            <person name="Hong C."/>
            <person name="Coffey M."/>
            <person name="Young S.K."/>
            <person name="Zeng Q."/>
            <person name="Gargeya S."/>
            <person name="Fitzgerald M."/>
            <person name="Abouelleil A."/>
            <person name="Alvarado L."/>
            <person name="Chapman S.B."/>
            <person name="Gainer-Dewar J."/>
            <person name="Goldberg J."/>
            <person name="Griggs A."/>
            <person name="Gujja S."/>
            <person name="Hansen M."/>
            <person name="Howarth C."/>
            <person name="Imamovic A."/>
            <person name="Ireland A."/>
            <person name="Larimer J."/>
            <person name="McCowan C."/>
            <person name="Murphy C."/>
            <person name="Pearson M."/>
            <person name="Poon T.W."/>
            <person name="Priest M."/>
            <person name="Roberts A."/>
            <person name="Saif S."/>
            <person name="Shea T."/>
            <person name="Sykes S."/>
            <person name="Wortman J."/>
            <person name="Nusbaum C."/>
            <person name="Birren B."/>
        </authorList>
    </citation>
    <scope>NUCLEOTIDE SEQUENCE [LARGE SCALE GENOMIC DNA]</scope>
    <source>
        <strain evidence="1">IAC_01/95</strain>
    </source>
</reference>
<evidence type="ECO:0000313" key="1">
    <source>
        <dbReference type="EMBL" id="ETM35563.1"/>
    </source>
</evidence>
<dbReference type="VEuPathDB" id="FungiDB:PPTG_03869"/>
<sequence length="161" mass="18535">MIFALQPETKLRVYAGCFDVRDDTKSTVVNVPVGFCVLFRGDLIHNGMPYNETNYRHHCYPSNEGIVWTLDVVQDTLPKHSTCKYCDVKMEKWPHSTSTSTSSSSTLRDKLTSARWKEREGYDLQKPMIEGATLRNAKIGRLLECQTLAYRWVMELPLQVE</sequence>
<dbReference type="EMBL" id="KI695489">
    <property type="protein sequence ID" value="ETM35563.1"/>
    <property type="molecule type" value="Genomic_DNA"/>
</dbReference>
<proteinExistence type="predicted"/>
<accession>W2MIQ6</accession>
<name>W2MIQ6_PHYNI</name>